<feature type="transmembrane region" description="Helical" evidence="7">
    <location>
        <begin position="241"/>
        <end position="265"/>
    </location>
</feature>
<feature type="transmembrane region" description="Helical" evidence="7">
    <location>
        <begin position="46"/>
        <end position="66"/>
    </location>
</feature>
<name>A0A8S3ZV31_9EUPU</name>
<sequence length="461" mass="49551">NQASYVIESVENGGSASRTERGNNPTGSTSSEKKEKLNLSRLSKRSLLTAFLICLANFCGGCIYSIPSPFFPAVAARKGMSESLTGFLFSSSELISFACSILFGKYLMHIGPKFLYVSSIYLSGVSSILFGLSENSSPGAIFISLTFICRSIDAATFPAVFNSGFVIMSSEFPSHVSTIFGITETSMSLGLMAGPSVGGVLNQIGGPSMPFYVIGGLMLLVGLTVFMFLPPPQEIEEKKQSSFFTLLSSSLVWVALLVTLTLGVGNSFLWPVFSIHLEQFHLSSSLIGLMFIIVPGLYGLTMTVSGYLLDKKDVKKVVTVYGSFICGLSLLLLGPTPLLPFLPVKLWVIIVGLFVYGLHYGPVVIATMRCTIAGAGELGFETNLEVYALVAGVYNAAYFLGTFIGPTMSGTLVETIGFRWASTCMTGLFLLAAVCSLFYFSIQRLRKGWKKAADLTSQKGH</sequence>
<keyword evidence="3 7" id="KW-0812">Transmembrane</keyword>
<comment type="caution">
    <text evidence="9">The sequence shown here is derived from an EMBL/GenBank/DDBJ whole genome shotgun (WGS) entry which is preliminary data.</text>
</comment>
<dbReference type="InterPro" id="IPR020846">
    <property type="entry name" value="MFS_dom"/>
</dbReference>
<feature type="transmembrane region" description="Helical" evidence="7">
    <location>
        <begin position="114"/>
        <end position="133"/>
    </location>
</feature>
<feature type="domain" description="Major facilitator superfamily (MFS) profile" evidence="8">
    <location>
        <begin position="49"/>
        <end position="444"/>
    </location>
</feature>
<dbReference type="GO" id="GO:0022857">
    <property type="term" value="F:transmembrane transporter activity"/>
    <property type="evidence" value="ECO:0007669"/>
    <property type="project" value="InterPro"/>
</dbReference>
<evidence type="ECO:0000313" key="10">
    <source>
        <dbReference type="Proteomes" id="UP000678393"/>
    </source>
</evidence>
<dbReference type="PANTHER" id="PTHR23506">
    <property type="entry name" value="GH10249P"/>
    <property type="match status" value="1"/>
</dbReference>
<feature type="transmembrane region" description="Helical" evidence="7">
    <location>
        <begin position="420"/>
        <end position="442"/>
    </location>
</feature>
<dbReference type="Pfam" id="PF07690">
    <property type="entry name" value="MFS_1"/>
    <property type="match status" value="1"/>
</dbReference>
<feature type="transmembrane region" description="Helical" evidence="7">
    <location>
        <begin position="346"/>
        <end position="365"/>
    </location>
</feature>
<dbReference type="Gene3D" id="1.20.1250.20">
    <property type="entry name" value="MFS general substrate transporter like domains"/>
    <property type="match status" value="2"/>
</dbReference>
<evidence type="ECO:0000259" key="8">
    <source>
        <dbReference type="PROSITE" id="PS50850"/>
    </source>
</evidence>
<feature type="transmembrane region" description="Helical" evidence="7">
    <location>
        <begin position="316"/>
        <end position="334"/>
    </location>
</feature>
<dbReference type="SUPFAM" id="SSF103473">
    <property type="entry name" value="MFS general substrate transporter"/>
    <property type="match status" value="1"/>
</dbReference>
<dbReference type="InterPro" id="IPR036259">
    <property type="entry name" value="MFS_trans_sf"/>
</dbReference>
<keyword evidence="5 7" id="KW-0472">Membrane</keyword>
<feature type="transmembrane region" description="Helical" evidence="7">
    <location>
        <begin position="285"/>
        <end position="309"/>
    </location>
</feature>
<dbReference type="InterPro" id="IPR050930">
    <property type="entry name" value="MFS_Vesicular_Transporter"/>
</dbReference>
<dbReference type="OrthoDB" id="497880at2759"/>
<feature type="non-terminal residue" evidence="9">
    <location>
        <position position="1"/>
    </location>
</feature>
<feature type="compositionally biased region" description="Polar residues" evidence="6">
    <location>
        <begin position="12"/>
        <end position="27"/>
    </location>
</feature>
<gene>
    <name evidence="9" type="ORF">CUNI_LOCUS18877</name>
</gene>
<evidence type="ECO:0000256" key="4">
    <source>
        <dbReference type="ARBA" id="ARBA00022989"/>
    </source>
</evidence>
<dbReference type="AlphaFoldDB" id="A0A8S3ZV31"/>
<evidence type="ECO:0000256" key="6">
    <source>
        <dbReference type="SAM" id="MobiDB-lite"/>
    </source>
</evidence>
<keyword evidence="10" id="KW-1185">Reference proteome</keyword>
<dbReference type="Proteomes" id="UP000678393">
    <property type="component" value="Unassembled WGS sequence"/>
</dbReference>
<keyword evidence="4 7" id="KW-1133">Transmembrane helix</keyword>
<organism evidence="9 10">
    <name type="scientific">Candidula unifasciata</name>
    <dbReference type="NCBI Taxonomy" id="100452"/>
    <lineage>
        <taxon>Eukaryota</taxon>
        <taxon>Metazoa</taxon>
        <taxon>Spiralia</taxon>
        <taxon>Lophotrochozoa</taxon>
        <taxon>Mollusca</taxon>
        <taxon>Gastropoda</taxon>
        <taxon>Heterobranchia</taxon>
        <taxon>Euthyneura</taxon>
        <taxon>Panpulmonata</taxon>
        <taxon>Eupulmonata</taxon>
        <taxon>Stylommatophora</taxon>
        <taxon>Helicina</taxon>
        <taxon>Helicoidea</taxon>
        <taxon>Geomitridae</taxon>
        <taxon>Candidula</taxon>
    </lineage>
</organism>
<dbReference type="PROSITE" id="PS50850">
    <property type="entry name" value="MFS"/>
    <property type="match status" value="1"/>
</dbReference>
<dbReference type="GO" id="GO:0016020">
    <property type="term" value="C:membrane"/>
    <property type="evidence" value="ECO:0007669"/>
    <property type="project" value="UniProtKB-SubCell"/>
</dbReference>
<feature type="transmembrane region" description="Helical" evidence="7">
    <location>
        <begin position="86"/>
        <end position="107"/>
    </location>
</feature>
<dbReference type="PANTHER" id="PTHR23506:SF26">
    <property type="entry name" value="MFS-TYPE TRANSPORTER SLC18B1"/>
    <property type="match status" value="1"/>
</dbReference>
<evidence type="ECO:0000256" key="5">
    <source>
        <dbReference type="ARBA" id="ARBA00023136"/>
    </source>
</evidence>
<evidence type="ECO:0000256" key="7">
    <source>
        <dbReference type="SAM" id="Phobius"/>
    </source>
</evidence>
<dbReference type="InterPro" id="IPR011701">
    <property type="entry name" value="MFS"/>
</dbReference>
<evidence type="ECO:0000256" key="1">
    <source>
        <dbReference type="ARBA" id="ARBA00004141"/>
    </source>
</evidence>
<evidence type="ECO:0000256" key="2">
    <source>
        <dbReference type="ARBA" id="ARBA00022448"/>
    </source>
</evidence>
<feature type="transmembrane region" description="Helical" evidence="7">
    <location>
        <begin position="209"/>
        <end position="229"/>
    </location>
</feature>
<protein>
    <recommendedName>
        <fullName evidence="8">Major facilitator superfamily (MFS) profile domain-containing protein</fullName>
    </recommendedName>
</protein>
<feature type="region of interest" description="Disordered" evidence="6">
    <location>
        <begin position="1"/>
        <end position="36"/>
    </location>
</feature>
<accession>A0A8S3ZV31</accession>
<feature type="transmembrane region" description="Helical" evidence="7">
    <location>
        <begin position="386"/>
        <end position="408"/>
    </location>
</feature>
<feature type="non-terminal residue" evidence="9">
    <location>
        <position position="461"/>
    </location>
</feature>
<keyword evidence="2" id="KW-0813">Transport</keyword>
<evidence type="ECO:0000256" key="3">
    <source>
        <dbReference type="ARBA" id="ARBA00022692"/>
    </source>
</evidence>
<reference evidence="9" key="1">
    <citation type="submission" date="2021-04" db="EMBL/GenBank/DDBJ databases">
        <authorList>
            <consortium name="Molecular Ecology Group"/>
        </authorList>
    </citation>
    <scope>NUCLEOTIDE SEQUENCE</scope>
</reference>
<dbReference type="EMBL" id="CAJHNH020006101">
    <property type="protein sequence ID" value="CAG5133319.1"/>
    <property type="molecule type" value="Genomic_DNA"/>
</dbReference>
<proteinExistence type="predicted"/>
<evidence type="ECO:0000313" key="9">
    <source>
        <dbReference type="EMBL" id="CAG5133319.1"/>
    </source>
</evidence>
<comment type="subcellular location">
    <subcellularLocation>
        <location evidence="1">Membrane</location>
        <topology evidence="1">Multi-pass membrane protein</topology>
    </subcellularLocation>
</comment>